<dbReference type="EC" id="2.7.11.1" evidence="1"/>
<evidence type="ECO:0000256" key="3">
    <source>
        <dbReference type="ARBA" id="ARBA00022679"/>
    </source>
</evidence>
<evidence type="ECO:0000256" key="12">
    <source>
        <dbReference type="RuleBase" id="RU000304"/>
    </source>
</evidence>
<feature type="binding site" evidence="11">
    <location>
        <position position="40"/>
    </location>
    <ligand>
        <name>ATP</name>
        <dbReference type="ChEBI" id="CHEBI:30616"/>
    </ligand>
</feature>
<evidence type="ECO:0000256" key="6">
    <source>
        <dbReference type="ARBA" id="ARBA00022840"/>
    </source>
</evidence>
<reference evidence="14 15" key="1">
    <citation type="submission" date="2019-03" db="EMBL/GenBank/DDBJ databases">
        <title>Single cell metagenomics reveals metabolic interactions within the superorganism composed of flagellate Streblomastix strix and complex community of Bacteroidetes bacteria on its surface.</title>
        <authorList>
            <person name="Treitli S.C."/>
            <person name="Kolisko M."/>
            <person name="Husnik F."/>
            <person name="Keeling P."/>
            <person name="Hampl V."/>
        </authorList>
    </citation>
    <scope>NUCLEOTIDE SEQUENCE [LARGE SCALE GENOMIC DNA]</scope>
    <source>
        <strain evidence="14">ST1C</strain>
    </source>
</reference>
<evidence type="ECO:0000313" key="14">
    <source>
        <dbReference type="EMBL" id="KAA6373581.1"/>
    </source>
</evidence>
<dbReference type="AlphaFoldDB" id="A0A5J4UUH6"/>
<comment type="caution">
    <text evidence="14">The sequence shown here is derived from an EMBL/GenBank/DDBJ whole genome shotgun (WGS) entry which is preliminary data.</text>
</comment>
<evidence type="ECO:0000313" key="15">
    <source>
        <dbReference type="Proteomes" id="UP000324800"/>
    </source>
</evidence>
<keyword evidence="3" id="KW-0808">Transferase</keyword>
<evidence type="ECO:0000256" key="11">
    <source>
        <dbReference type="PROSITE-ProRule" id="PRU10141"/>
    </source>
</evidence>
<evidence type="ECO:0000256" key="9">
    <source>
        <dbReference type="ARBA" id="ARBA00048659"/>
    </source>
</evidence>
<dbReference type="InterPro" id="IPR000719">
    <property type="entry name" value="Prot_kinase_dom"/>
</dbReference>
<dbReference type="EMBL" id="SNRW01012624">
    <property type="protein sequence ID" value="KAA6373581.1"/>
    <property type="molecule type" value="Genomic_DNA"/>
</dbReference>
<evidence type="ECO:0000256" key="1">
    <source>
        <dbReference type="ARBA" id="ARBA00012513"/>
    </source>
</evidence>
<protein>
    <recommendedName>
        <fullName evidence="1">non-specific serine/threonine protein kinase</fullName>
        <ecNumber evidence="1">2.7.11.1</ecNumber>
    </recommendedName>
</protein>
<accession>A0A5J4UUH6</accession>
<keyword evidence="2 12" id="KW-0723">Serine/threonine-protein kinase</keyword>
<dbReference type="SMART" id="SM00220">
    <property type="entry name" value="S_TKc"/>
    <property type="match status" value="1"/>
</dbReference>
<dbReference type="InterPro" id="IPR017441">
    <property type="entry name" value="Protein_kinase_ATP_BS"/>
</dbReference>
<comment type="similarity">
    <text evidence="8">Belongs to the protein kinase superfamily. Ser/Thr protein kinase family. GCN2 subfamily.</text>
</comment>
<dbReference type="PROSITE" id="PS00107">
    <property type="entry name" value="PROTEIN_KINASE_ATP"/>
    <property type="match status" value="1"/>
</dbReference>
<sequence>MTDQTVLDSSGCRVLKKLGHGAFGTVYLVVSKDFGIAAAKVMDFQHFNEREWDVAGKVSNGANVCQYVVNYKGAKIIQNFAIILMEYANLPPMQKILDYKFTPLPREDFVKPIIWQLLQGIVVIHEAGLIHRDLKPDNIMFHNIFGTENVIVKITDFGLAREVDTFRGGETQCGTPLGMAPEIMMGSNQNAGQQQFQTGYNNK</sequence>
<proteinExistence type="inferred from homology"/>
<keyword evidence="5" id="KW-0418">Kinase</keyword>
<organism evidence="14 15">
    <name type="scientific">Streblomastix strix</name>
    <dbReference type="NCBI Taxonomy" id="222440"/>
    <lineage>
        <taxon>Eukaryota</taxon>
        <taxon>Metamonada</taxon>
        <taxon>Preaxostyla</taxon>
        <taxon>Oxymonadida</taxon>
        <taxon>Streblomastigidae</taxon>
        <taxon>Streblomastix</taxon>
    </lineage>
</organism>
<dbReference type="GO" id="GO:0005737">
    <property type="term" value="C:cytoplasm"/>
    <property type="evidence" value="ECO:0007669"/>
    <property type="project" value="TreeGrafter"/>
</dbReference>
<feature type="non-terminal residue" evidence="14">
    <location>
        <position position="203"/>
    </location>
</feature>
<dbReference type="GO" id="GO:0004694">
    <property type="term" value="F:eukaryotic translation initiation factor 2alpha kinase activity"/>
    <property type="evidence" value="ECO:0007669"/>
    <property type="project" value="TreeGrafter"/>
</dbReference>
<keyword evidence="4 11" id="KW-0547">Nucleotide-binding</keyword>
<comment type="catalytic activity">
    <reaction evidence="9">
        <text>L-threonyl-[protein] + ATP = O-phospho-L-threonyl-[protein] + ADP + H(+)</text>
        <dbReference type="Rhea" id="RHEA:46608"/>
        <dbReference type="Rhea" id="RHEA-COMP:11060"/>
        <dbReference type="Rhea" id="RHEA-COMP:11605"/>
        <dbReference type="ChEBI" id="CHEBI:15378"/>
        <dbReference type="ChEBI" id="CHEBI:30013"/>
        <dbReference type="ChEBI" id="CHEBI:30616"/>
        <dbReference type="ChEBI" id="CHEBI:61977"/>
        <dbReference type="ChEBI" id="CHEBI:456216"/>
        <dbReference type="EC" id="2.7.11.1"/>
    </reaction>
    <physiologicalReaction direction="left-to-right" evidence="9">
        <dbReference type="Rhea" id="RHEA:46609"/>
    </physiologicalReaction>
</comment>
<dbReference type="InterPro" id="IPR011009">
    <property type="entry name" value="Kinase-like_dom_sf"/>
</dbReference>
<dbReference type="Gene3D" id="1.10.510.10">
    <property type="entry name" value="Transferase(Phosphotransferase) domain 1"/>
    <property type="match status" value="1"/>
</dbReference>
<evidence type="ECO:0000259" key="13">
    <source>
        <dbReference type="PROSITE" id="PS50011"/>
    </source>
</evidence>
<dbReference type="OrthoDB" id="437530at2759"/>
<dbReference type="GO" id="GO:0017148">
    <property type="term" value="P:negative regulation of translation"/>
    <property type="evidence" value="ECO:0007669"/>
    <property type="project" value="UniProtKB-KW"/>
</dbReference>
<evidence type="ECO:0000256" key="10">
    <source>
        <dbReference type="ARBA" id="ARBA00048977"/>
    </source>
</evidence>
<dbReference type="SUPFAM" id="SSF56112">
    <property type="entry name" value="Protein kinase-like (PK-like)"/>
    <property type="match status" value="1"/>
</dbReference>
<evidence type="ECO:0000256" key="2">
    <source>
        <dbReference type="ARBA" id="ARBA00022527"/>
    </source>
</evidence>
<dbReference type="PANTHER" id="PTHR11042">
    <property type="entry name" value="EUKARYOTIC TRANSLATION INITIATION FACTOR 2-ALPHA KINASE EIF2-ALPHA KINASE -RELATED"/>
    <property type="match status" value="1"/>
</dbReference>
<dbReference type="GO" id="GO:0005524">
    <property type="term" value="F:ATP binding"/>
    <property type="evidence" value="ECO:0007669"/>
    <property type="project" value="UniProtKB-UniRule"/>
</dbReference>
<evidence type="ECO:0000256" key="4">
    <source>
        <dbReference type="ARBA" id="ARBA00022741"/>
    </source>
</evidence>
<dbReference type="Proteomes" id="UP000324800">
    <property type="component" value="Unassembled WGS sequence"/>
</dbReference>
<dbReference type="InterPro" id="IPR050339">
    <property type="entry name" value="CC_SR_Kinase"/>
</dbReference>
<evidence type="ECO:0000256" key="8">
    <source>
        <dbReference type="ARBA" id="ARBA00037982"/>
    </source>
</evidence>
<dbReference type="PANTHER" id="PTHR11042:SF160">
    <property type="entry name" value="EUKARYOTIC TRANSLATION INITIATION FACTOR 2-ALPHA KINASE 1"/>
    <property type="match status" value="1"/>
</dbReference>
<evidence type="ECO:0000256" key="7">
    <source>
        <dbReference type="ARBA" id="ARBA00023193"/>
    </source>
</evidence>
<dbReference type="InterPro" id="IPR008271">
    <property type="entry name" value="Ser/Thr_kinase_AS"/>
</dbReference>
<dbReference type="PROSITE" id="PS50011">
    <property type="entry name" value="PROTEIN_KINASE_DOM"/>
    <property type="match status" value="1"/>
</dbReference>
<keyword evidence="7" id="KW-0652">Protein synthesis inhibitor</keyword>
<name>A0A5J4UUH6_9EUKA</name>
<feature type="domain" description="Protein kinase" evidence="13">
    <location>
        <begin position="12"/>
        <end position="203"/>
    </location>
</feature>
<gene>
    <name evidence="14" type="ORF">EZS28_030892</name>
</gene>
<dbReference type="Pfam" id="PF00069">
    <property type="entry name" value="Pkinase"/>
    <property type="match status" value="1"/>
</dbReference>
<comment type="catalytic activity">
    <reaction evidence="10">
        <text>L-seryl-[protein] + ATP = O-phospho-L-seryl-[protein] + ADP + H(+)</text>
        <dbReference type="Rhea" id="RHEA:17989"/>
        <dbReference type="Rhea" id="RHEA-COMP:9863"/>
        <dbReference type="Rhea" id="RHEA-COMP:11604"/>
        <dbReference type="ChEBI" id="CHEBI:15378"/>
        <dbReference type="ChEBI" id="CHEBI:29999"/>
        <dbReference type="ChEBI" id="CHEBI:30616"/>
        <dbReference type="ChEBI" id="CHEBI:83421"/>
        <dbReference type="ChEBI" id="CHEBI:456216"/>
        <dbReference type="EC" id="2.7.11.1"/>
    </reaction>
    <physiologicalReaction direction="left-to-right" evidence="10">
        <dbReference type="Rhea" id="RHEA:17990"/>
    </physiologicalReaction>
</comment>
<evidence type="ECO:0000256" key="5">
    <source>
        <dbReference type="ARBA" id="ARBA00022777"/>
    </source>
</evidence>
<dbReference type="GO" id="GO:0005634">
    <property type="term" value="C:nucleus"/>
    <property type="evidence" value="ECO:0007669"/>
    <property type="project" value="TreeGrafter"/>
</dbReference>
<keyword evidence="6 11" id="KW-0067">ATP-binding</keyword>
<dbReference type="PROSITE" id="PS00108">
    <property type="entry name" value="PROTEIN_KINASE_ST"/>
    <property type="match status" value="1"/>
</dbReference>